<dbReference type="GO" id="GO:0016579">
    <property type="term" value="P:protein deubiquitination"/>
    <property type="evidence" value="ECO:0007669"/>
    <property type="project" value="TreeGrafter"/>
</dbReference>
<dbReference type="InterPro" id="IPR002999">
    <property type="entry name" value="Tudor"/>
</dbReference>
<feature type="compositionally biased region" description="Polar residues" evidence="6">
    <location>
        <begin position="581"/>
        <end position="598"/>
    </location>
</feature>
<dbReference type="SUPFAM" id="SSF54001">
    <property type="entry name" value="Cysteine proteinases"/>
    <property type="match status" value="1"/>
</dbReference>
<dbReference type="GO" id="GO:0006508">
    <property type="term" value="P:proteolysis"/>
    <property type="evidence" value="ECO:0007669"/>
    <property type="project" value="UniProtKB-KW"/>
</dbReference>
<keyword evidence="3" id="KW-0645">Protease</keyword>
<feature type="compositionally biased region" description="Low complexity" evidence="6">
    <location>
        <begin position="1112"/>
        <end position="1121"/>
    </location>
</feature>
<dbReference type="PANTHER" id="PTHR12419:SF9">
    <property type="entry name" value="OTU DOMAIN-CONTAINING PROTEIN 4"/>
    <property type="match status" value="1"/>
</dbReference>
<evidence type="ECO:0000313" key="9">
    <source>
        <dbReference type="EMBL" id="KAJ8269591.1"/>
    </source>
</evidence>
<dbReference type="PROSITE" id="PS50802">
    <property type="entry name" value="OTU"/>
    <property type="match status" value="1"/>
</dbReference>
<feature type="compositionally biased region" description="Acidic residues" evidence="6">
    <location>
        <begin position="1264"/>
        <end position="1273"/>
    </location>
</feature>
<dbReference type="EC" id="3.4.19.12" evidence="2"/>
<feature type="compositionally biased region" description="Pro residues" evidence="6">
    <location>
        <begin position="1157"/>
        <end position="1166"/>
    </location>
</feature>
<feature type="region of interest" description="Disordered" evidence="6">
    <location>
        <begin position="1112"/>
        <end position="1203"/>
    </location>
</feature>
<feature type="compositionally biased region" description="Basic and acidic residues" evidence="6">
    <location>
        <begin position="548"/>
        <end position="559"/>
    </location>
</feature>
<feature type="compositionally biased region" description="Low complexity" evidence="6">
    <location>
        <begin position="647"/>
        <end position="689"/>
    </location>
</feature>
<feature type="compositionally biased region" description="Polar residues" evidence="6">
    <location>
        <begin position="526"/>
        <end position="537"/>
    </location>
</feature>
<feature type="compositionally biased region" description="Low complexity" evidence="6">
    <location>
        <begin position="837"/>
        <end position="866"/>
    </location>
</feature>
<feature type="compositionally biased region" description="Basic and acidic residues" evidence="6">
    <location>
        <begin position="1292"/>
        <end position="1330"/>
    </location>
</feature>
<evidence type="ECO:0000256" key="5">
    <source>
        <dbReference type="ARBA" id="ARBA00022807"/>
    </source>
</evidence>
<evidence type="ECO:0000313" key="10">
    <source>
        <dbReference type="Proteomes" id="UP001152803"/>
    </source>
</evidence>
<keyword evidence="5" id="KW-0378">Hydrolase</keyword>
<comment type="caution">
    <text evidence="9">The sequence shown here is derived from an EMBL/GenBank/DDBJ whole genome shotgun (WGS) entry which is preliminary data.</text>
</comment>
<dbReference type="PROSITE" id="PS50304">
    <property type="entry name" value="TUDOR"/>
    <property type="match status" value="1"/>
</dbReference>
<feature type="region of interest" description="Disordered" evidence="6">
    <location>
        <begin position="189"/>
        <end position="249"/>
    </location>
</feature>
<evidence type="ECO:0000256" key="3">
    <source>
        <dbReference type="ARBA" id="ARBA00022670"/>
    </source>
</evidence>
<keyword evidence="5" id="KW-0788">Thiol protease</keyword>
<feature type="compositionally biased region" description="Pro residues" evidence="6">
    <location>
        <begin position="706"/>
        <end position="717"/>
    </location>
</feature>
<feature type="compositionally biased region" description="Low complexity" evidence="6">
    <location>
        <begin position="734"/>
        <end position="744"/>
    </location>
</feature>
<evidence type="ECO:0000256" key="4">
    <source>
        <dbReference type="ARBA" id="ARBA00022786"/>
    </source>
</evidence>
<dbReference type="GO" id="GO:1903093">
    <property type="term" value="P:regulation of protein K48-linked deubiquitination"/>
    <property type="evidence" value="ECO:0007669"/>
    <property type="project" value="TreeGrafter"/>
</dbReference>
<keyword evidence="4" id="KW-0833">Ubl conjugation pathway</keyword>
<feature type="region of interest" description="Disordered" evidence="6">
    <location>
        <begin position="358"/>
        <end position="873"/>
    </location>
</feature>
<dbReference type="InterPro" id="IPR038765">
    <property type="entry name" value="Papain-like_cys_pep_sf"/>
</dbReference>
<dbReference type="PANTHER" id="PTHR12419">
    <property type="entry name" value="OTU DOMAIN CONTAINING PROTEIN"/>
    <property type="match status" value="1"/>
</dbReference>
<feature type="compositionally biased region" description="Low complexity" evidence="6">
    <location>
        <begin position="620"/>
        <end position="639"/>
    </location>
</feature>
<dbReference type="InterPro" id="IPR050704">
    <property type="entry name" value="Peptidase_C85-like"/>
</dbReference>
<proteinExistence type="predicted"/>
<protein>
    <recommendedName>
        <fullName evidence="2">ubiquitinyl hydrolase 1</fullName>
        <ecNumber evidence="2">3.4.19.12</ecNumber>
    </recommendedName>
</protein>
<feature type="compositionally biased region" description="Basic and acidic residues" evidence="6">
    <location>
        <begin position="495"/>
        <end position="506"/>
    </location>
</feature>
<dbReference type="CDD" id="cd20448">
    <property type="entry name" value="Tudor_OTUD4"/>
    <property type="match status" value="1"/>
</dbReference>
<dbReference type="EMBL" id="JAFJMO010000008">
    <property type="protein sequence ID" value="KAJ8269591.1"/>
    <property type="molecule type" value="Genomic_DNA"/>
</dbReference>
<feature type="region of interest" description="Disordered" evidence="6">
    <location>
        <begin position="1028"/>
        <end position="1089"/>
    </location>
</feature>
<feature type="compositionally biased region" description="Pro residues" evidence="6">
    <location>
        <begin position="763"/>
        <end position="774"/>
    </location>
</feature>
<name>A0A9Q1HYR5_CONCO</name>
<comment type="catalytic activity">
    <reaction evidence="1">
        <text>Thiol-dependent hydrolysis of ester, thioester, amide, peptide and isopeptide bonds formed by the C-terminal Gly of ubiquitin (a 76-residue protein attached to proteins as an intracellular targeting signal).</text>
        <dbReference type="EC" id="3.4.19.12"/>
    </reaction>
</comment>
<dbReference type="GO" id="GO:0061578">
    <property type="term" value="F:K63-linked deubiquitinase activity"/>
    <property type="evidence" value="ECO:0007669"/>
    <property type="project" value="TreeGrafter"/>
</dbReference>
<dbReference type="Gene3D" id="3.90.70.80">
    <property type="match status" value="1"/>
</dbReference>
<dbReference type="GO" id="GO:0004843">
    <property type="term" value="F:cysteine-type deubiquitinase activity"/>
    <property type="evidence" value="ECO:0007669"/>
    <property type="project" value="UniProtKB-EC"/>
</dbReference>
<feature type="compositionally biased region" description="Pro residues" evidence="6">
    <location>
        <begin position="816"/>
        <end position="825"/>
    </location>
</feature>
<feature type="compositionally biased region" description="Polar residues" evidence="6">
    <location>
        <begin position="450"/>
        <end position="472"/>
    </location>
</feature>
<keyword evidence="10" id="KW-1185">Reference proteome</keyword>
<gene>
    <name evidence="9" type="ORF">COCON_G00121980</name>
</gene>
<feature type="compositionally biased region" description="Low complexity" evidence="6">
    <location>
        <begin position="752"/>
        <end position="762"/>
    </location>
</feature>
<dbReference type="GO" id="GO:2000660">
    <property type="term" value="P:negative regulation of interleukin-1-mediated signaling pathway"/>
    <property type="evidence" value="ECO:0007669"/>
    <property type="project" value="TreeGrafter"/>
</dbReference>
<evidence type="ECO:0000256" key="6">
    <source>
        <dbReference type="SAM" id="MobiDB-lite"/>
    </source>
</evidence>
<accession>A0A9Q1HYR5</accession>
<reference evidence="9" key="1">
    <citation type="journal article" date="2023" name="Science">
        <title>Genome structures resolve the early diversification of teleost fishes.</title>
        <authorList>
            <person name="Parey E."/>
            <person name="Louis A."/>
            <person name="Montfort J."/>
            <person name="Bouchez O."/>
            <person name="Roques C."/>
            <person name="Iampietro C."/>
            <person name="Lluch J."/>
            <person name="Castinel A."/>
            <person name="Donnadieu C."/>
            <person name="Desvignes T."/>
            <person name="Floi Bucao C."/>
            <person name="Jouanno E."/>
            <person name="Wen M."/>
            <person name="Mejri S."/>
            <person name="Dirks R."/>
            <person name="Jansen H."/>
            <person name="Henkel C."/>
            <person name="Chen W.J."/>
            <person name="Zahm M."/>
            <person name="Cabau C."/>
            <person name="Klopp C."/>
            <person name="Thompson A.W."/>
            <person name="Robinson-Rechavi M."/>
            <person name="Braasch I."/>
            <person name="Lecointre G."/>
            <person name="Bobe J."/>
            <person name="Postlethwait J.H."/>
            <person name="Berthelot C."/>
            <person name="Roest Crollius H."/>
            <person name="Guiguen Y."/>
        </authorList>
    </citation>
    <scope>NUCLEOTIDE SEQUENCE</scope>
    <source>
        <strain evidence="9">Concon-B</strain>
    </source>
</reference>
<dbReference type="SUPFAM" id="SSF63748">
    <property type="entry name" value="Tudor/PWWP/MBT"/>
    <property type="match status" value="1"/>
</dbReference>
<evidence type="ECO:0000259" key="8">
    <source>
        <dbReference type="PROSITE" id="PS50802"/>
    </source>
</evidence>
<feature type="compositionally biased region" description="Polar residues" evidence="6">
    <location>
        <begin position="1366"/>
        <end position="1376"/>
    </location>
</feature>
<dbReference type="Proteomes" id="UP001152803">
    <property type="component" value="Unassembled WGS sequence"/>
</dbReference>
<dbReference type="InterPro" id="IPR003323">
    <property type="entry name" value="OTU_dom"/>
</dbReference>
<feature type="compositionally biased region" description="Basic and acidic residues" evidence="6">
    <location>
        <begin position="189"/>
        <end position="200"/>
    </location>
</feature>
<evidence type="ECO:0000259" key="7">
    <source>
        <dbReference type="PROSITE" id="PS50304"/>
    </source>
</evidence>
<feature type="region of interest" description="Disordered" evidence="6">
    <location>
        <begin position="1220"/>
        <end position="1376"/>
    </location>
</feature>
<feature type="compositionally biased region" description="Polar residues" evidence="6">
    <location>
        <begin position="219"/>
        <end position="249"/>
    </location>
</feature>
<dbReference type="OrthoDB" id="10017659at2759"/>
<sequence length="1376" mass="146861">MEGVTGDMQTSDNGVERLMDEFLKSKGFYRKKIAKDGSCLFRAVAEQVLRCQSRHTEVRATCVDYLKKNRVKYESFIEGNFEEYLQQLEDPQNWVGEVEISALAVIYRHDFIIFQEPGKPPVNITENSFSDKVRLCFLNGNHYDSVYPREFVNKAALCQSILYELLYEKVYGVDRDVVLACFRGGKDGRDDGHGECKSSDESDLEEEDDFWPNDAVVPTNMNNQRSSNNDQHSKTAKSNQSRSTLSQRVQRSLNPTLFRNVEYDVWLRSQRAQQKRDFCIAAGMQYTVGDKCKVRLDNTGRFYSAYIQAVDPDNGPVTVFIEELGKKHSIPLWNLRPTSSADGESWSTVAEKGKRLSLVNGNGQHSGKAPRPSDLPPPRSRATSTPVQGTPPERDGRGGRKPGKSSPTLQGPLARVHKQNSWPSQATVEELAADGSTRAAARSPDWKNGCIQQPRPQSDVSLKSQKPNSTKGPSRKGELGAPSGPPQEPHFGLSPDERLARAEEQKSQALLEIMQRDERSFPALGSQGSSRAANQANDAGRRTTPQAGERRGSRRKGDPQEQFQDGDNSVRPAQREEKNKLLTSAQPGCSSGAQSAPPHSSEPRTPVTVTSAAAPPPAVTAPVLATSTPLAAPASAPATSAPPPAVTAPGPAISTPLVASAPAPATSAVTAPGPATSAPLAVSAPSPVVNAPPPAVTDPTPASSAPSPPVSAPPPVESAPVAAPCTPTPPPPASMQSSASVAPPTHVPPPSSTSAAPSTPSVLPAPPPVVPNPPQQQWDPAPLTGFPPGTPPVEPSHYNGASPYPPGVMSQLGIAPGPPPTPPMLPEHLSHPHPHAHSPSLPPHGHSPSLPPHGHSPSLPPHGHSPSLPPHAPLSFHQMAQLYQDPLYPGFPVNDKEEMVNVPPYCYMPNGQDLPREIGILRFFFNLGVKAYSHPAWPPHSYLYQLQQAHMTCSMQPKVSFLTSWYPEGPPPGPFRMSPMPTGSMPMPEGYGPPPSYGHGPAGGRGPAQFERAHCPVQPGVGMAMALGPQHTDLGLGSDGRPPLGYSPQPAAPLPPHLGGLPWPGPRPNAYPGAYSTPPPPPHAQYLPSGPQYPAVTLGYHVSRLSAGAPAPAAVPHVSASDGPPGRAVSHPPAEGPPAPAPERGRGQEPQSVPLSTVPPPPPPVSLPAQLGPPREARTLTGGGKAGHVRSTPEPPRPLAGLPLPAMKVCVRDDRRSVVVDQGPAGENRGDIAVPVAGGGAPREGPMQMGEPQAYGAPHSSSEVWEEEGEPGEEALQSGRLYYARTYKARRGHEDGRGYRDGRWREGRGYRGRRGSDDRRDYSYRDRRAENGPGYPASNIKGPNNRGRGRGYNQYSNGREAGYSGGNQRSNTYAES</sequence>
<organism evidence="9 10">
    <name type="scientific">Conger conger</name>
    <name type="common">Conger eel</name>
    <name type="synonym">Muraena conger</name>
    <dbReference type="NCBI Taxonomy" id="82655"/>
    <lineage>
        <taxon>Eukaryota</taxon>
        <taxon>Metazoa</taxon>
        <taxon>Chordata</taxon>
        <taxon>Craniata</taxon>
        <taxon>Vertebrata</taxon>
        <taxon>Euteleostomi</taxon>
        <taxon>Actinopterygii</taxon>
        <taxon>Neopterygii</taxon>
        <taxon>Teleostei</taxon>
        <taxon>Anguilliformes</taxon>
        <taxon>Congridae</taxon>
        <taxon>Conger</taxon>
    </lineage>
</organism>
<dbReference type="Pfam" id="PF02338">
    <property type="entry name" value="OTU"/>
    <property type="match status" value="1"/>
</dbReference>
<feature type="compositionally biased region" description="Acidic residues" evidence="6">
    <location>
        <begin position="201"/>
        <end position="211"/>
    </location>
</feature>
<dbReference type="GO" id="GO:0034122">
    <property type="term" value="P:negative regulation of toll-like receptor signaling pathway"/>
    <property type="evidence" value="ECO:0007669"/>
    <property type="project" value="TreeGrafter"/>
</dbReference>
<evidence type="ECO:0000256" key="2">
    <source>
        <dbReference type="ARBA" id="ARBA00012759"/>
    </source>
</evidence>
<evidence type="ECO:0000256" key="1">
    <source>
        <dbReference type="ARBA" id="ARBA00000707"/>
    </source>
</evidence>
<dbReference type="CDD" id="cd22794">
    <property type="entry name" value="OTU_OTUD4"/>
    <property type="match status" value="1"/>
</dbReference>
<feature type="domain" description="OTU" evidence="8">
    <location>
        <begin position="28"/>
        <end position="149"/>
    </location>
</feature>
<feature type="domain" description="Tudor" evidence="7">
    <location>
        <begin position="285"/>
        <end position="345"/>
    </location>
</feature>